<sequence length="109" mass="12137">MTPLQALVQQRLYQTAGYCLRARSSHPEQHNIVQPKAPQWVHLNRPVVDGARVDLFSRPQPELRPFPLGRGLGVDAAAYKTGLLSPFIADFIKFQGSDGSSIKLELNGW</sequence>
<protein>
    <submittedName>
        <fullName evidence="1">Uncharacterized protein</fullName>
    </submittedName>
</protein>
<evidence type="ECO:0000313" key="2">
    <source>
        <dbReference type="Proteomes" id="UP000500767"/>
    </source>
</evidence>
<dbReference type="AlphaFoldDB" id="A0A6M8HXI4"/>
<reference evidence="1 2" key="1">
    <citation type="journal article" date="2014" name="World J. Microbiol. Biotechnol.">
        <title>Biodiversity and physiological characteristics of Antarctic and Arctic lichens-associated bacteria.</title>
        <authorList>
            <person name="Lee Y.M."/>
            <person name="Kim E.H."/>
            <person name="Lee H.K."/>
            <person name="Hong S.G."/>
        </authorList>
    </citation>
    <scope>NUCLEOTIDE SEQUENCE [LARGE SCALE GENOMIC DNA]</scope>
    <source>
        <strain evidence="1 2">PAMC 26569</strain>
        <plasmid evidence="1">unnamed1</plasmid>
    </source>
</reference>
<gene>
    <name evidence="1" type="ORF">HN018_22075</name>
</gene>
<proteinExistence type="predicted"/>
<keyword evidence="1" id="KW-0614">Plasmid</keyword>
<keyword evidence="2" id="KW-1185">Reference proteome</keyword>
<evidence type="ECO:0000313" key="1">
    <source>
        <dbReference type="EMBL" id="QKE92917.1"/>
    </source>
</evidence>
<dbReference type="RefSeq" id="WP_171837302.1">
    <property type="nucleotide sequence ID" value="NZ_CP053709.1"/>
</dbReference>
<name>A0A6M8HXI4_9PROT</name>
<dbReference type="EMBL" id="CP053709">
    <property type="protein sequence ID" value="QKE92917.1"/>
    <property type="molecule type" value="Genomic_DNA"/>
</dbReference>
<geneLocation type="plasmid" evidence="1 2">
    <name>unnamed1</name>
</geneLocation>
<organism evidence="1 2">
    <name type="scientific">Lichenicola cladoniae</name>
    <dbReference type="NCBI Taxonomy" id="1484109"/>
    <lineage>
        <taxon>Bacteria</taxon>
        <taxon>Pseudomonadati</taxon>
        <taxon>Pseudomonadota</taxon>
        <taxon>Alphaproteobacteria</taxon>
        <taxon>Acetobacterales</taxon>
        <taxon>Acetobacteraceae</taxon>
        <taxon>Lichenicola</taxon>
    </lineage>
</organism>
<accession>A0A6M8HXI4</accession>
<dbReference type="Proteomes" id="UP000500767">
    <property type="component" value="Plasmid unnamed1"/>
</dbReference>
<dbReference type="KEGG" id="lck:HN018_22075"/>